<dbReference type="AlphaFoldDB" id="C7RTD0"/>
<protein>
    <recommendedName>
        <fullName evidence="3">DUF4124 domain-containing protein</fullName>
    </recommendedName>
</protein>
<feature type="region of interest" description="Disordered" evidence="1">
    <location>
        <begin position="25"/>
        <end position="66"/>
    </location>
</feature>
<organism evidence="4">
    <name type="scientific">Accumulibacter regalis</name>
    <dbReference type="NCBI Taxonomy" id="522306"/>
    <lineage>
        <taxon>Bacteria</taxon>
        <taxon>Pseudomonadati</taxon>
        <taxon>Pseudomonadota</taxon>
        <taxon>Betaproteobacteria</taxon>
        <taxon>Candidatus Accumulibacter</taxon>
    </lineage>
</organism>
<reference evidence="4" key="2">
    <citation type="submission" date="2009-09" db="EMBL/GenBank/DDBJ databases">
        <title>Complete sequence of chromosome of Candidatus Accumulibacter phosphatis clade IIA str. UW-1.</title>
        <authorList>
            <consortium name="US DOE Joint Genome Institute"/>
            <person name="Martin H.G."/>
            <person name="Ivanova N."/>
            <person name="Kunin V."/>
            <person name="Warnecke F."/>
            <person name="Barry K."/>
            <person name="He S."/>
            <person name="Salamov A."/>
            <person name="Szeto E."/>
            <person name="Dalin E."/>
            <person name="Pangilinan J.L."/>
            <person name="Lapidus A."/>
            <person name="Lowry S."/>
            <person name="Kyrpides N.C."/>
            <person name="McMahon K.D."/>
            <person name="Hugenholtz P."/>
        </authorList>
    </citation>
    <scope>NUCLEOTIDE SEQUENCE [LARGE SCALE GENOMIC DNA]</scope>
    <source>
        <strain evidence="4">UW-1</strain>
    </source>
</reference>
<accession>C7RTD0</accession>
<dbReference type="InterPro" id="IPR025392">
    <property type="entry name" value="DUF4124"/>
</dbReference>
<proteinExistence type="predicted"/>
<dbReference type="HOGENOM" id="CLU_110739_1_0_4"/>
<evidence type="ECO:0000256" key="1">
    <source>
        <dbReference type="SAM" id="MobiDB-lite"/>
    </source>
</evidence>
<evidence type="ECO:0000256" key="2">
    <source>
        <dbReference type="SAM" id="SignalP"/>
    </source>
</evidence>
<feature type="domain" description="DUF4124" evidence="3">
    <location>
        <begin position="9"/>
        <end position="59"/>
    </location>
</feature>
<dbReference type="KEGG" id="app:CAP2UW1_2782"/>
<evidence type="ECO:0000313" key="4">
    <source>
        <dbReference type="EMBL" id="ACV36063.1"/>
    </source>
</evidence>
<gene>
    <name evidence="4" type="ordered locus">CAP2UW1_2782</name>
</gene>
<name>C7RTD0_ACCRE</name>
<dbReference type="OrthoDB" id="9182172at2"/>
<keyword evidence="2" id="KW-0732">Signal</keyword>
<dbReference type="Pfam" id="PF13511">
    <property type="entry name" value="DUF4124"/>
    <property type="match status" value="1"/>
</dbReference>
<dbReference type="EMBL" id="CP001715">
    <property type="protein sequence ID" value="ACV36063.1"/>
    <property type="molecule type" value="Genomic_DNA"/>
</dbReference>
<dbReference type="STRING" id="522306.CAP2UW1_2782"/>
<evidence type="ECO:0000259" key="3">
    <source>
        <dbReference type="Pfam" id="PF13511"/>
    </source>
</evidence>
<feature type="signal peptide" evidence="2">
    <location>
        <begin position="1"/>
        <end position="19"/>
    </location>
</feature>
<feature type="compositionally biased region" description="Pro residues" evidence="1">
    <location>
        <begin position="49"/>
        <end position="66"/>
    </location>
</feature>
<feature type="chain" id="PRO_5002981868" description="DUF4124 domain-containing protein" evidence="2">
    <location>
        <begin position="20"/>
        <end position="181"/>
    </location>
</feature>
<sequence precursor="true">MRASDFFLLLLLVVASATAQPVYESRDNAGPVFSDSPSTGARELVLPPLADPAPQPPPASSSALPAPPVVEPYTALNIVAPDNGGTIHSNTGQFTVQVSIQPDLQSQRGDALAISLDRTVLPTTRSVLQFDITPSEWQAAAGDDAEHQLAVAVVDRSGAVLMTSAPVRFYVHRASVATPRK</sequence>
<reference evidence="4" key="1">
    <citation type="submission" date="2009-08" db="EMBL/GenBank/DDBJ databases">
        <authorList>
            <consortium name="US DOE Joint Genome Institute"/>
            <person name="Lucas S."/>
            <person name="Copeland A."/>
            <person name="Lapidus A."/>
            <person name="Glavina del Rio T."/>
            <person name="Dalin E."/>
            <person name="Tice H."/>
            <person name="Bruce D."/>
            <person name="Barry K."/>
            <person name="Pitluck S."/>
            <person name="Lowry S."/>
            <person name="Larimer F."/>
            <person name="Land M."/>
            <person name="Hauser L."/>
            <person name="Kyrpides N."/>
            <person name="Ivanova N."/>
            <person name="McMahon K.D."/>
            <person name="Hugenholtz P."/>
        </authorList>
    </citation>
    <scope>NUCLEOTIDE SEQUENCE</scope>
    <source>
        <strain evidence="4">UW-1</strain>
    </source>
</reference>